<dbReference type="Proteomes" id="UP000887576">
    <property type="component" value="Unplaced"/>
</dbReference>
<protein>
    <submittedName>
        <fullName evidence="2">K Homology domain-containing protein</fullName>
    </submittedName>
</protein>
<accession>A0AC34QMI5</accession>
<evidence type="ECO:0000313" key="2">
    <source>
        <dbReference type="WBParaSite" id="JU765_v2.g17760.t1"/>
    </source>
</evidence>
<organism evidence="1 2">
    <name type="scientific">Panagrolaimus sp. JU765</name>
    <dbReference type="NCBI Taxonomy" id="591449"/>
    <lineage>
        <taxon>Eukaryota</taxon>
        <taxon>Metazoa</taxon>
        <taxon>Ecdysozoa</taxon>
        <taxon>Nematoda</taxon>
        <taxon>Chromadorea</taxon>
        <taxon>Rhabditida</taxon>
        <taxon>Tylenchina</taxon>
        <taxon>Panagrolaimomorpha</taxon>
        <taxon>Panagrolaimoidea</taxon>
        <taxon>Panagrolaimidae</taxon>
        <taxon>Panagrolaimus</taxon>
    </lineage>
</organism>
<sequence>MTSIKGKKATKVANVDIPMDAGDDEEMPELLDLDDQGLLSEMPQLVDGKQKKNVQYDEDGMIIVQRRKRGKKTDFGDVEMKELKETLEQKKKERQANMLKYDGNTRSVPIPPYRRMPFKKNWIKIFTPIVKNLKLQIRFNIQKNCVELRAPTEEDSKAKLQKAADFINAYAMGFELDDALSLIRLDHLFLESFDVTDVKKLSGDHLGRAIGRIAGKDGRTKFTIENVTKTRIVVADHKIHILGSFQNIALARHSICSLILGTPPNKIYGNLRNLSSRIAERL</sequence>
<evidence type="ECO:0000313" key="1">
    <source>
        <dbReference type="Proteomes" id="UP000887576"/>
    </source>
</evidence>
<name>A0AC34QMI5_9BILA</name>
<dbReference type="WBParaSite" id="JU765_v2.g17760.t1">
    <property type="protein sequence ID" value="JU765_v2.g17760.t1"/>
    <property type="gene ID" value="JU765_v2.g17760"/>
</dbReference>
<proteinExistence type="predicted"/>
<reference evidence="2" key="1">
    <citation type="submission" date="2022-11" db="UniProtKB">
        <authorList>
            <consortium name="WormBaseParasite"/>
        </authorList>
    </citation>
    <scope>IDENTIFICATION</scope>
</reference>